<keyword evidence="3" id="KW-1185">Reference proteome</keyword>
<dbReference type="GO" id="GO:0000776">
    <property type="term" value="C:kinetochore"/>
    <property type="evidence" value="ECO:0007669"/>
    <property type="project" value="TreeGrafter"/>
</dbReference>
<dbReference type="SMART" id="SM01173">
    <property type="entry name" value="DUF4187"/>
    <property type="match status" value="1"/>
</dbReference>
<dbReference type="Proteomes" id="UP001154329">
    <property type="component" value="Chromosome 2"/>
</dbReference>
<reference evidence="2" key="1">
    <citation type="submission" date="2022-02" db="EMBL/GenBank/DDBJ databases">
        <authorList>
            <person name="King R."/>
        </authorList>
    </citation>
    <scope>NUCLEOTIDE SEQUENCE</scope>
</reference>
<evidence type="ECO:0000313" key="3">
    <source>
        <dbReference type="Proteomes" id="UP001154329"/>
    </source>
</evidence>
<sequence length="180" mass="21668">MNNPCCQYSGNRNNMGRAEKKRESFIWFKCKGSGREAAFKQIRKIKKSIIHNNRSAEPCSMCVNRERKRVQEVVAKLDLSDLFKCQRVCRQMDLKQDIQEPFKKYFWPKEVSEVDTNEPIQEEEEDEDEDFLSIDEQLEILNIYLRRTYYYCVYCVTVYDDETDLMEKCPGLYRQHHYLN</sequence>
<evidence type="ECO:0000259" key="1">
    <source>
        <dbReference type="SMART" id="SM01173"/>
    </source>
</evidence>
<dbReference type="EMBL" id="OU899035">
    <property type="protein sequence ID" value="CAH1726390.1"/>
    <property type="molecule type" value="Genomic_DNA"/>
</dbReference>
<dbReference type="PANTHER" id="PTHR21032:SF0">
    <property type="entry name" value="G PATCH DOMAIN-CONTAINING PROTEIN 11"/>
    <property type="match status" value="1"/>
</dbReference>
<gene>
    <name evidence="2" type="ORF">APHIGO_LOCUS7291</name>
</gene>
<name>A0A9P0J4D1_APHGO</name>
<organism evidence="2 3">
    <name type="scientific">Aphis gossypii</name>
    <name type="common">Cotton aphid</name>
    <dbReference type="NCBI Taxonomy" id="80765"/>
    <lineage>
        <taxon>Eukaryota</taxon>
        <taxon>Metazoa</taxon>
        <taxon>Ecdysozoa</taxon>
        <taxon>Arthropoda</taxon>
        <taxon>Hexapoda</taxon>
        <taxon>Insecta</taxon>
        <taxon>Pterygota</taxon>
        <taxon>Neoptera</taxon>
        <taxon>Paraneoptera</taxon>
        <taxon>Hemiptera</taxon>
        <taxon>Sternorrhyncha</taxon>
        <taxon>Aphidomorpha</taxon>
        <taxon>Aphidoidea</taxon>
        <taxon>Aphididae</taxon>
        <taxon>Aphidini</taxon>
        <taxon>Aphis</taxon>
        <taxon>Aphis</taxon>
    </lineage>
</organism>
<feature type="domain" description="DUF4187" evidence="1">
    <location>
        <begin position="123"/>
        <end position="177"/>
    </location>
</feature>
<proteinExistence type="predicted"/>
<dbReference type="AlphaFoldDB" id="A0A9P0J4D1"/>
<evidence type="ECO:0000313" key="2">
    <source>
        <dbReference type="EMBL" id="CAH1726390.1"/>
    </source>
</evidence>
<accession>A0A9P0J4D1</accession>
<protein>
    <recommendedName>
        <fullName evidence="1">DUF4187 domain-containing protein</fullName>
    </recommendedName>
</protein>
<reference evidence="2" key="2">
    <citation type="submission" date="2022-10" db="EMBL/GenBank/DDBJ databases">
        <authorList>
            <consortium name="ENA_rothamsted_submissions"/>
            <consortium name="culmorum"/>
            <person name="King R."/>
        </authorList>
    </citation>
    <scope>NUCLEOTIDE SEQUENCE</scope>
</reference>
<dbReference type="Pfam" id="PF13821">
    <property type="entry name" value="DUF4187"/>
    <property type="match status" value="1"/>
</dbReference>
<dbReference type="InterPro" id="IPR025239">
    <property type="entry name" value="DUF4187"/>
</dbReference>
<dbReference type="PANTHER" id="PTHR21032">
    <property type="entry name" value="G PATCH DOMAIN-CONTAINING PROTEIN 11"/>
    <property type="match status" value="1"/>
</dbReference>
<dbReference type="InterPro" id="IPR039249">
    <property type="entry name" value="GPATCH11"/>
</dbReference>